<accession>A0A484H0A5</accession>
<organism evidence="4 5">
    <name type="scientific">Sousa chinensis</name>
    <name type="common">Indo-pacific humpbacked dolphin</name>
    <name type="synonym">Steno chinensis</name>
    <dbReference type="NCBI Taxonomy" id="103600"/>
    <lineage>
        <taxon>Eukaryota</taxon>
        <taxon>Metazoa</taxon>
        <taxon>Chordata</taxon>
        <taxon>Craniata</taxon>
        <taxon>Vertebrata</taxon>
        <taxon>Euteleostomi</taxon>
        <taxon>Mammalia</taxon>
        <taxon>Eutheria</taxon>
        <taxon>Laurasiatheria</taxon>
        <taxon>Artiodactyla</taxon>
        <taxon>Whippomorpha</taxon>
        <taxon>Cetacea</taxon>
        <taxon>Odontoceti</taxon>
        <taxon>Delphinidae</taxon>
        <taxon>Sousa</taxon>
    </lineage>
</organism>
<feature type="transmembrane region" description="Helical" evidence="2">
    <location>
        <begin position="88"/>
        <end position="113"/>
    </location>
</feature>
<evidence type="ECO:0000256" key="2">
    <source>
        <dbReference type="SAM" id="Phobius"/>
    </source>
</evidence>
<dbReference type="Pfam" id="PF00517">
    <property type="entry name" value="GP41"/>
    <property type="match status" value="1"/>
</dbReference>
<protein>
    <recommendedName>
        <fullName evidence="3">Retroviral envelope protein GP41-like domain-containing protein</fullName>
    </recommendedName>
</protein>
<dbReference type="PANTHER" id="PTHR34313:SF2">
    <property type="entry name" value="ENDOGENOUS RETROVIRUS GROUP K MEMBER 21 ENV POLYPROTEIN-LIKE"/>
    <property type="match status" value="1"/>
</dbReference>
<evidence type="ECO:0000313" key="4">
    <source>
        <dbReference type="EMBL" id="TEA41462.1"/>
    </source>
</evidence>
<keyword evidence="2" id="KW-1133">Transmembrane helix</keyword>
<evidence type="ECO:0000259" key="3">
    <source>
        <dbReference type="Pfam" id="PF00517"/>
    </source>
</evidence>
<dbReference type="GO" id="GO:0005198">
    <property type="term" value="F:structural molecule activity"/>
    <property type="evidence" value="ECO:0007669"/>
    <property type="project" value="InterPro"/>
</dbReference>
<dbReference type="InterPro" id="IPR000328">
    <property type="entry name" value="GP41-like"/>
</dbReference>
<feature type="domain" description="Retroviral envelope protein GP41-like" evidence="3">
    <location>
        <begin position="109"/>
        <end position="183"/>
    </location>
</feature>
<feature type="non-terminal residue" evidence="4">
    <location>
        <position position="1"/>
    </location>
</feature>
<comment type="subcellular location">
    <subcellularLocation>
        <location evidence="1">Virion</location>
    </subcellularLocation>
</comment>
<comment type="caution">
    <text evidence="4">The sequence shown here is derived from an EMBL/GenBank/DDBJ whole genome shotgun (WGS) entry which is preliminary data.</text>
</comment>
<dbReference type="PANTHER" id="PTHR34313">
    <property type="entry name" value="ENDOGENOUS RETROVIRUS GROUP K MEMBER 113 ENV POLYPROTEIN-RELATED"/>
    <property type="match status" value="1"/>
</dbReference>
<gene>
    <name evidence="4" type="ORF">DBR06_SOUSAS27010001</name>
</gene>
<dbReference type="AlphaFoldDB" id="A0A484H0A5"/>
<dbReference type="InterPro" id="IPR051255">
    <property type="entry name" value="Retroviral_env_glycoprotein"/>
</dbReference>
<keyword evidence="5" id="KW-1185">Reference proteome</keyword>
<keyword evidence="2" id="KW-0812">Transmembrane</keyword>
<name>A0A484H0A5_SOUCH</name>
<feature type="non-terminal residue" evidence="4">
    <location>
        <position position="183"/>
    </location>
</feature>
<proteinExistence type="predicted"/>
<keyword evidence="2" id="KW-0472">Membrane</keyword>
<evidence type="ECO:0000313" key="5">
    <source>
        <dbReference type="Proteomes" id="UP000295264"/>
    </source>
</evidence>
<evidence type="ECO:0000256" key="1">
    <source>
        <dbReference type="ARBA" id="ARBA00004328"/>
    </source>
</evidence>
<sequence length="183" mass="20094">RTCVAPPYTLLCGSINIGNSSKGGYNISCVNCIFSSCMFPSAGTQSVLILKQPIYVMVPVHLREPWYEDTGVQAWVELSKALQRRRRFLGWLIVSLLASAALSATAATAGLALSQSIHHAPFANQLSQHTSLALSLQSHIDLQINNKLDEFKNVILGMGDQMAALKLRMRLACHAKYTWMCVT</sequence>
<reference evidence="4 5" key="1">
    <citation type="journal article" date="2018" name="Genomics">
        <title>Molecular footprints of inshore aquatic adaptation in Indo-Pacific humpback dolphin (Sousa chinensis).</title>
        <authorList>
            <person name="Ming Y."/>
            <person name="Jian J."/>
            <person name="Yu F."/>
            <person name="Yu X."/>
            <person name="Wang J."/>
            <person name="Liu W."/>
        </authorList>
    </citation>
    <scope>NUCLEOTIDE SEQUENCE [LARGE SCALE GENOMIC DNA]</scope>
    <source>
        <strain evidence="4">MY-2018</strain>
        <tissue evidence="4">Skin</tissue>
    </source>
</reference>
<dbReference type="EMBL" id="QWLN02001190">
    <property type="protein sequence ID" value="TEA41462.1"/>
    <property type="molecule type" value="Genomic_DNA"/>
</dbReference>
<dbReference type="Proteomes" id="UP000295264">
    <property type="component" value="Unassembled WGS sequence"/>
</dbReference>